<protein>
    <recommendedName>
        <fullName evidence="3">Lipoprotein</fullName>
    </recommendedName>
</protein>
<dbReference type="PROSITE" id="PS51257">
    <property type="entry name" value="PROKAR_LIPOPROTEIN"/>
    <property type="match status" value="1"/>
</dbReference>
<evidence type="ECO:0008006" key="3">
    <source>
        <dbReference type="Google" id="ProtNLM"/>
    </source>
</evidence>
<dbReference type="Proteomes" id="UP001596223">
    <property type="component" value="Unassembled WGS sequence"/>
</dbReference>
<organism evidence="1 2">
    <name type="scientific">Nocardia lasii</name>
    <dbReference type="NCBI Taxonomy" id="1616107"/>
    <lineage>
        <taxon>Bacteria</taxon>
        <taxon>Bacillati</taxon>
        <taxon>Actinomycetota</taxon>
        <taxon>Actinomycetes</taxon>
        <taxon>Mycobacteriales</taxon>
        <taxon>Nocardiaceae</taxon>
        <taxon>Nocardia</taxon>
    </lineage>
</organism>
<reference evidence="2" key="1">
    <citation type="journal article" date="2019" name="Int. J. Syst. Evol. Microbiol.">
        <title>The Global Catalogue of Microorganisms (GCM) 10K type strain sequencing project: providing services to taxonomists for standard genome sequencing and annotation.</title>
        <authorList>
            <consortium name="The Broad Institute Genomics Platform"/>
            <consortium name="The Broad Institute Genome Sequencing Center for Infectious Disease"/>
            <person name="Wu L."/>
            <person name="Ma J."/>
        </authorList>
    </citation>
    <scope>NUCLEOTIDE SEQUENCE [LARGE SCALE GENOMIC DNA]</scope>
    <source>
        <strain evidence="2">CCUG 36956</strain>
    </source>
</reference>
<name>A0ABW1JV99_9NOCA</name>
<accession>A0ABW1JV99</accession>
<keyword evidence="2" id="KW-1185">Reference proteome</keyword>
<evidence type="ECO:0000313" key="2">
    <source>
        <dbReference type="Proteomes" id="UP001596223"/>
    </source>
</evidence>
<evidence type="ECO:0000313" key="1">
    <source>
        <dbReference type="EMBL" id="MFC6013382.1"/>
    </source>
</evidence>
<comment type="caution">
    <text evidence="1">The sequence shown here is derived from an EMBL/GenBank/DDBJ whole genome shotgun (WGS) entry which is preliminary data.</text>
</comment>
<gene>
    <name evidence="1" type="ORF">ACFP3H_20195</name>
</gene>
<dbReference type="EMBL" id="JBHSQN010000013">
    <property type="protein sequence ID" value="MFC6013382.1"/>
    <property type="molecule type" value="Genomic_DNA"/>
</dbReference>
<sequence>MRVLHARRFGSVCAIVAVSVGSVLVGCADRVPGTPTTDAADVAAYKTTAAASSSAAASSRAAAARDKAISDNCGQFATTTGTGVTAYNDFVSAHDSNAPDYAVKRETAASTLDNAATKVETGVSTAAGALPTELADKFTAYVAAARELAAQTRKMTYSSPVGKLNEASRAINQARTAVHEAC</sequence>
<dbReference type="RefSeq" id="WP_378608316.1">
    <property type="nucleotide sequence ID" value="NZ_JBHSQN010000013.1"/>
</dbReference>
<proteinExistence type="predicted"/>